<evidence type="ECO:0000256" key="4">
    <source>
        <dbReference type="ARBA" id="ARBA00032755"/>
    </source>
</evidence>
<dbReference type="Gene3D" id="3.20.20.70">
    <property type="entry name" value="Aldolase class I"/>
    <property type="match status" value="1"/>
</dbReference>
<dbReference type="EMBL" id="UYRT01079816">
    <property type="protein sequence ID" value="VDN21447.1"/>
    <property type="molecule type" value="Genomic_DNA"/>
</dbReference>
<gene>
    <name evidence="6" type="ORF">GPUH_LOCUS12992</name>
</gene>
<dbReference type="EC" id="4.1.2.4" evidence="1"/>
<dbReference type="AlphaFoldDB" id="A0A3P7MD38"/>
<proteinExistence type="predicted"/>
<evidence type="ECO:0000256" key="2">
    <source>
        <dbReference type="ARBA" id="ARBA00023239"/>
    </source>
</evidence>
<keyword evidence="2" id="KW-0456">Lyase</keyword>
<sequence>MQAAYVICQAIKQFEIATGKKVGLKVAGGIRTALEALQYRCLVEEMLGDDWLTPALFRIGASSLLDGILQT</sequence>
<protein>
    <recommendedName>
        <fullName evidence="1">deoxyribose-phosphate aldolase</fullName>
        <ecNumber evidence="1">4.1.2.4</ecNumber>
    </recommendedName>
    <alternativeName>
        <fullName evidence="4">2-deoxy-D-ribose 5-phosphate aldolase</fullName>
    </alternativeName>
</protein>
<name>A0A3P7MD38_9BILA</name>
<dbReference type="GO" id="GO:0016052">
    <property type="term" value="P:carbohydrate catabolic process"/>
    <property type="evidence" value="ECO:0007669"/>
    <property type="project" value="TreeGrafter"/>
</dbReference>
<evidence type="ECO:0000313" key="6">
    <source>
        <dbReference type="EMBL" id="VDN21447.1"/>
    </source>
</evidence>
<dbReference type="Proteomes" id="UP000271098">
    <property type="component" value="Unassembled WGS sequence"/>
</dbReference>
<evidence type="ECO:0000256" key="1">
    <source>
        <dbReference type="ARBA" id="ARBA00012515"/>
    </source>
</evidence>
<keyword evidence="7" id="KW-1185">Reference proteome</keyword>
<dbReference type="PANTHER" id="PTHR10889">
    <property type="entry name" value="DEOXYRIBOSE-PHOSPHATE ALDOLASE"/>
    <property type="match status" value="1"/>
</dbReference>
<dbReference type="InterPro" id="IPR013785">
    <property type="entry name" value="Aldolase_TIM"/>
</dbReference>
<evidence type="ECO:0000256" key="3">
    <source>
        <dbReference type="ARBA" id="ARBA00023270"/>
    </source>
</evidence>
<evidence type="ECO:0000313" key="7">
    <source>
        <dbReference type="Proteomes" id="UP000271098"/>
    </source>
</evidence>
<dbReference type="GO" id="GO:0004139">
    <property type="term" value="F:deoxyribose-phosphate aldolase activity"/>
    <property type="evidence" value="ECO:0007669"/>
    <property type="project" value="UniProtKB-EC"/>
</dbReference>
<dbReference type="GO" id="GO:0009264">
    <property type="term" value="P:deoxyribonucleotide catabolic process"/>
    <property type="evidence" value="ECO:0007669"/>
    <property type="project" value="InterPro"/>
</dbReference>
<dbReference type="SUPFAM" id="SSF51569">
    <property type="entry name" value="Aldolase"/>
    <property type="match status" value="1"/>
</dbReference>
<dbReference type="GO" id="GO:0005737">
    <property type="term" value="C:cytoplasm"/>
    <property type="evidence" value="ECO:0007669"/>
    <property type="project" value="InterPro"/>
</dbReference>
<dbReference type="PANTHER" id="PTHR10889:SF3">
    <property type="entry name" value="DEOXYRIBOSE-PHOSPHATE ALDOLASE"/>
    <property type="match status" value="1"/>
</dbReference>
<keyword evidence="3" id="KW-0704">Schiff base</keyword>
<accession>A0A3P7MD38</accession>
<dbReference type="OrthoDB" id="70823at2759"/>
<evidence type="ECO:0000256" key="5">
    <source>
        <dbReference type="ARBA" id="ARBA00048791"/>
    </source>
</evidence>
<comment type="catalytic activity">
    <reaction evidence="5">
        <text>2-deoxy-D-ribose 5-phosphate = D-glyceraldehyde 3-phosphate + acetaldehyde</text>
        <dbReference type="Rhea" id="RHEA:12821"/>
        <dbReference type="ChEBI" id="CHEBI:15343"/>
        <dbReference type="ChEBI" id="CHEBI:59776"/>
        <dbReference type="ChEBI" id="CHEBI:62877"/>
        <dbReference type="EC" id="4.1.2.4"/>
    </reaction>
</comment>
<dbReference type="InterPro" id="IPR011343">
    <property type="entry name" value="DeoC"/>
</dbReference>
<organism evidence="6 7">
    <name type="scientific">Gongylonema pulchrum</name>
    <dbReference type="NCBI Taxonomy" id="637853"/>
    <lineage>
        <taxon>Eukaryota</taxon>
        <taxon>Metazoa</taxon>
        <taxon>Ecdysozoa</taxon>
        <taxon>Nematoda</taxon>
        <taxon>Chromadorea</taxon>
        <taxon>Rhabditida</taxon>
        <taxon>Spirurina</taxon>
        <taxon>Spiruromorpha</taxon>
        <taxon>Spiruroidea</taxon>
        <taxon>Gongylonematidae</taxon>
        <taxon>Gongylonema</taxon>
    </lineage>
</organism>
<reference evidence="6 7" key="1">
    <citation type="submission" date="2018-11" db="EMBL/GenBank/DDBJ databases">
        <authorList>
            <consortium name="Pathogen Informatics"/>
        </authorList>
    </citation>
    <scope>NUCLEOTIDE SEQUENCE [LARGE SCALE GENOMIC DNA]</scope>
</reference>